<feature type="transmembrane region" description="Helical" evidence="1">
    <location>
        <begin position="7"/>
        <end position="26"/>
    </location>
</feature>
<keyword evidence="1" id="KW-0812">Transmembrane</keyword>
<accession>A0AAD9X5U6</accession>
<sequence length="150" mass="16659">MSSSTKTTVFFTVLVLFLVFFTVLAFGGLVPVFTPLFSLFLLIITTRSYTTDGGSRETLEKGTIQGDAVISVEKKLKEMTQVSGSTLIFMPYEAFTTALYSELMQIAHAAEQLNILFCADVCLAWQGSRPIRHGWWASHSICFKLKKTAV</sequence>
<proteinExistence type="predicted"/>
<dbReference type="EMBL" id="JANJYI010000004">
    <property type="protein sequence ID" value="KAK2653415.1"/>
    <property type="molecule type" value="Genomic_DNA"/>
</dbReference>
<organism evidence="2 3">
    <name type="scientific">Dipteronia dyeriana</name>
    <dbReference type="NCBI Taxonomy" id="168575"/>
    <lineage>
        <taxon>Eukaryota</taxon>
        <taxon>Viridiplantae</taxon>
        <taxon>Streptophyta</taxon>
        <taxon>Embryophyta</taxon>
        <taxon>Tracheophyta</taxon>
        <taxon>Spermatophyta</taxon>
        <taxon>Magnoliopsida</taxon>
        <taxon>eudicotyledons</taxon>
        <taxon>Gunneridae</taxon>
        <taxon>Pentapetalae</taxon>
        <taxon>rosids</taxon>
        <taxon>malvids</taxon>
        <taxon>Sapindales</taxon>
        <taxon>Sapindaceae</taxon>
        <taxon>Hippocastanoideae</taxon>
        <taxon>Acereae</taxon>
        <taxon>Dipteronia</taxon>
    </lineage>
</organism>
<reference evidence="2" key="1">
    <citation type="journal article" date="2023" name="Plant J.">
        <title>Genome sequences and population genomics provide insights into the demographic history, inbreeding, and mutation load of two 'living fossil' tree species of Dipteronia.</title>
        <authorList>
            <person name="Feng Y."/>
            <person name="Comes H.P."/>
            <person name="Chen J."/>
            <person name="Zhu S."/>
            <person name="Lu R."/>
            <person name="Zhang X."/>
            <person name="Li P."/>
            <person name="Qiu J."/>
            <person name="Olsen K.M."/>
            <person name="Qiu Y."/>
        </authorList>
    </citation>
    <scope>NUCLEOTIDE SEQUENCE</scope>
    <source>
        <strain evidence="2">KIB01</strain>
    </source>
</reference>
<keyword evidence="1" id="KW-0472">Membrane</keyword>
<keyword evidence="1" id="KW-1133">Transmembrane helix</keyword>
<protein>
    <submittedName>
        <fullName evidence="2">Uncharacterized protein</fullName>
    </submittedName>
</protein>
<dbReference type="Proteomes" id="UP001280121">
    <property type="component" value="Unassembled WGS sequence"/>
</dbReference>
<gene>
    <name evidence="2" type="ORF">Ddye_013271</name>
</gene>
<name>A0AAD9X5U6_9ROSI</name>
<dbReference type="AlphaFoldDB" id="A0AAD9X5U6"/>
<comment type="caution">
    <text evidence="2">The sequence shown here is derived from an EMBL/GenBank/DDBJ whole genome shotgun (WGS) entry which is preliminary data.</text>
</comment>
<evidence type="ECO:0000313" key="2">
    <source>
        <dbReference type="EMBL" id="KAK2653415.1"/>
    </source>
</evidence>
<evidence type="ECO:0000313" key="3">
    <source>
        <dbReference type="Proteomes" id="UP001280121"/>
    </source>
</evidence>
<keyword evidence="3" id="KW-1185">Reference proteome</keyword>
<evidence type="ECO:0000256" key="1">
    <source>
        <dbReference type="SAM" id="Phobius"/>
    </source>
</evidence>